<comment type="catalytic activity">
    <reaction evidence="6">
        <text>L-aspartate + NAD(+) + H2O = oxaloacetate + NH4(+) + NADH + H(+)</text>
        <dbReference type="Rhea" id="RHEA:11788"/>
        <dbReference type="ChEBI" id="CHEBI:15377"/>
        <dbReference type="ChEBI" id="CHEBI:15378"/>
        <dbReference type="ChEBI" id="CHEBI:16452"/>
        <dbReference type="ChEBI" id="CHEBI:28938"/>
        <dbReference type="ChEBI" id="CHEBI:29991"/>
        <dbReference type="ChEBI" id="CHEBI:57540"/>
        <dbReference type="ChEBI" id="CHEBI:57945"/>
        <dbReference type="EC" id="1.4.1.21"/>
    </reaction>
</comment>
<accession>A0ABU8W3X6</accession>
<evidence type="ECO:0000256" key="5">
    <source>
        <dbReference type="ARBA" id="ARBA00023027"/>
    </source>
</evidence>
<dbReference type="GO" id="GO:0033735">
    <property type="term" value="F:aspartate dehydrogenase [NAD(P)+] activity"/>
    <property type="evidence" value="ECO:0007669"/>
    <property type="project" value="UniProtKB-EC"/>
</dbReference>
<dbReference type="SUPFAM" id="SSF51735">
    <property type="entry name" value="NAD(P)-binding Rossmann-fold domains"/>
    <property type="match status" value="1"/>
</dbReference>
<dbReference type="InterPro" id="IPR036291">
    <property type="entry name" value="NAD(P)-bd_dom_sf"/>
</dbReference>
<comment type="catalytic activity">
    <reaction evidence="6">
        <text>L-aspartate + NADP(+) + H2O = oxaloacetate + NH4(+) + NADPH + H(+)</text>
        <dbReference type="Rhea" id="RHEA:11784"/>
        <dbReference type="ChEBI" id="CHEBI:15377"/>
        <dbReference type="ChEBI" id="CHEBI:15378"/>
        <dbReference type="ChEBI" id="CHEBI:16452"/>
        <dbReference type="ChEBI" id="CHEBI:28938"/>
        <dbReference type="ChEBI" id="CHEBI:29991"/>
        <dbReference type="ChEBI" id="CHEBI:57783"/>
        <dbReference type="ChEBI" id="CHEBI:58349"/>
        <dbReference type="EC" id="1.4.1.21"/>
    </reaction>
</comment>
<dbReference type="Pfam" id="PF03447">
    <property type="entry name" value="NAD_binding_3"/>
    <property type="match status" value="1"/>
</dbReference>
<dbReference type="InterPro" id="IPR011182">
    <property type="entry name" value="L-Asp_DH"/>
</dbReference>
<reference evidence="9 10" key="1">
    <citation type="submission" date="2024-03" db="EMBL/GenBank/DDBJ databases">
        <title>Novel species of the genus Variovorax.</title>
        <authorList>
            <person name="Liu Q."/>
            <person name="Xin Y.-H."/>
        </authorList>
    </citation>
    <scope>NUCLEOTIDE SEQUENCE [LARGE SCALE GENOMIC DNA]</scope>
    <source>
        <strain evidence="9 10">KACC 18501</strain>
    </source>
</reference>
<evidence type="ECO:0000256" key="1">
    <source>
        <dbReference type="ARBA" id="ARBA00008331"/>
    </source>
</evidence>
<dbReference type="Gene3D" id="3.30.360.10">
    <property type="entry name" value="Dihydrodipicolinate Reductase, domain 2"/>
    <property type="match status" value="1"/>
</dbReference>
<dbReference type="Gene3D" id="3.40.50.720">
    <property type="entry name" value="NAD(P)-binding Rossmann-like Domain"/>
    <property type="match status" value="1"/>
</dbReference>
<dbReference type="InterPro" id="IPR020626">
    <property type="entry name" value="Asp_DH_prok"/>
</dbReference>
<feature type="binding site" evidence="6">
    <location>
        <position position="189"/>
    </location>
    <ligand>
        <name>NAD(+)</name>
        <dbReference type="ChEBI" id="CHEBI:57540"/>
    </ligand>
</feature>
<dbReference type="SUPFAM" id="SSF55347">
    <property type="entry name" value="Glyceraldehyde-3-phosphate dehydrogenase-like, C-terminal domain"/>
    <property type="match status" value="1"/>
</dbReference>
<evidence type="ECO:0000256" key="2">
    <source>
        <dbReference type="ARBA" id="ARBA00022642"/>
    </source>
</evidence>
<dbReference type="NCBIfam" id="NF009828">
    <property type="entry name" value="PRK13303.1-3"/>
    <property type="match status" value="1"/>
</dbReference>
<feature type="binding site" evidence="6">
    <location>
        <position position="123"/>
    </location>
    <ligand>
        <name>NAD(+)</name>
        <dbReference type="ChEBI" id="CHEBI:57540"/>
    </ligand>
</feature>
<name>A0ABU8W3X6_9BURK</name>
<feature type="domain" description="Aspartate/homoserine dehydrogenase NAD-binding" evidence="8">
    <location>
        <begin position="8"/>
        <end position="117"/>
    </location>
</feature>
<comment type="pathway">
    <text evidence="6">Cofactor biosynthesis; NAD(+) biosynthesis; iminoaspartate from L-aspartate (dehydrogenase route): step 1/1.</text>
</comment>
<evidence type="ECO:0000259" key="7">
    <source>
        <dbReference type="Pfam" id="PF01958"/>
    </source>
</evidence>
<evidence type="ECO:0000256" key="4">
    <source>
        <dbReference type="ARBA" id="ARBA00023002"/>
    </source>
</evidence>
<evidence type="ECO:0000259" key="8">
    <source>
        <dbReference type="Pfam" id="PF03447"/>
    </source>
</evidence>
<dbReference type="InterPro" id="IPR002811">
    <property type="entry name" value="Asp_DH"/>
</dbReference>
<evidence type="ECO:0000313" key="9">
    <source>
        <dbReference type="EMBL" id="MEJ8824750.1"/>
    </source>
</evidence>
<feature type="active site" evidence="6">
    <location>
        <position position="219"/>
    </location>
</feature>
<keyword evidence="3 6" id="KW-0521">NADP</keyword>
<dbReference type="Pfam" id="PF01958">
    <property type="entry name" value="Asp_DH_C"/>
    <property type="match status" value="1"/>
</dbReference>
<evidence type="ECO:0000256" key="6">
    <source>
        <dbReference type="HAMAP-Rule" id="MF_01265"/>
    </source>
</evidence>
<dbReference type="EC" id="1.4.1.21" evidence="6"/>
<gene>
    <name evidence="6" type="primary">nadX</name>
    <name evidence="9" type="ORF">WKW80_22370</name>
</gene>
<evidence type="ECO:0000256" key="3">
    <source>
        <dbReference type="ARBA" id="ARBA00022857"/>
    </source>
</evidence>
<feature type="domain" description="Aspartate dehydrogenase" evidence="7">
    <location>
        <begin position="169"/>
        <end position="254"/>
    </location>
</feature>
<keyword evidence="5 6" id="KW-0520">NAD</keyword>
<keyword evidence="2 6" id="KW-0662">Pyridine nucleotide biosynthesis</keyword>
<organism evidence="9 10">
    <name type="scientific">Variovorax humicola</name>
    <dbReference type="NCBI Taxonomy" id="1769758"/>
    <lineage>
        <taxon>Bacteria</taxon>
        <taxon>Pseudomonadati</taxon>
        <taxon>Pseudomonadota</taxon>
        <taxon>Betaproteobacteria</taxon>
        <taxon>Burkholderiales</taxon>
        <taxon>Comamonadaceae</taxon>
        <taxon>Variovorax</taxon>
    </lineage>
</organism>
<dbReference type="Proteomes" id="UP001363010">
    <property type="component" value="Unassembled WGS sequence"/>
</dbReference>
<keyword evidence="4 6" id="KW-0560">Oxidoreductase</keyword>
<dbReference type="PANTHER" id="PTHR31873:SF6">
    <property type="entry name" value="ASPARTATE DEHYDROGENASE DOMAIN-CONTAINING PROTEIN"/>
    <property type="match status" value="1"/>
</dbReference>
<comment type="miscellaneous">
    <text evidence="6">The iminoaspartate product is unstable in aqueous solution and can decompose to oxaloacetate and ammonia.</text>
</comment>
<comment type="similarity">
    <text evidence="1 6">Belongs to the L-aspartate dehydrogenase family.</text>
</comment>
<dbReference type="InterPro" id="IPR005106">
    <property type="entry name" value="Asp/hSer_DH_NAD-bd"/>
</dbReference>
<dbReference type="PIRSF" id="PIRSF005227">
    <property type="entry name" value="Asp_dh_NAD_syn"/>
    <property type="match status" value="1"/>
</dbReference>
<dbReference type="PANTHER" id="PTHR31873">
    <property type="entry name" value="L-ASPARTATE DEHYDROGENASE-RELATED"/>
    <property type="match status" value="1"/>
</dbReference>
<comment type="caution">
    <text evidence="9">The sequence shown here is derived from an EMBL/GenBank/DDBJ whole genome shotgun (WGS) entry which is preliminary data.</text>
</comment>
<protein>
    <recommendedName>
        <fullName evidence="6">L-aspartate dehydrogenase</fullName>
        <ecNumber evidence="6">1.4.1.21</ecNumber>
    </recommendedName>
</protein>
<keyword evidence="10" id="KW-1185">Reference proteome</keyword>
<dbReference type="HAMAP" id="MF_01265">
    <property type="entry name" value="NadX"/>
    <property type="match status" value="1"/>
</dbReference>
<comment type="function">
    <text evidence="6">Specifically catalyzes the NAD or NADP-dependent dehydrogenation of L-aspartate to iminoaspartate.</text>
</comment>
<dbReference type="RefSeq" id="WP_340365774.1">
    <property type="nucleotide sequence ID" value="NZ_JBBKZV010000016.1"/>
</dbReference>
<evidence type="ECO:0000313" key="10">
    <source>
        <dbReference type="Proteomes" id="UP001363010"/>
    </source>
</evidence>
<proteinExistence type="inferred from homology"/>
<sequence length="266" mass="26771">MMRVALIGCGAIGTSMLELIQGDATLAVVAIVVPDFGVAAARAAVATLAPGAEVVTSVPAAGIDLVVEAAGHAAIEAHVLPALKRGLPCIVASVGALSAAGLAEQLEQAAQAGQTQVQLIAGAIGAIDALAAARAGGLDAVRYTGRKPPQAWTGTPAEQGRDLATLALETVIFEGSAREAASLYPKNANVAATVSLAGLGLDRTRVRLIADPGVTENVHVVEAEGAFGSFELTMRNKALAANPKTSALTVYSAVRAMRNRVAPMAI</sequence>
<dbReference type="NCBIfam" id="NF009827">
    <property type="entry name" value="PRK13303.1-2"/>
    <property type="match status" value="1"/>
</dbReference>
<dbReference type="EMBL" id="JBBKZV010000016">
    <property type="protein sequence ID" value="MEJ8824750.1"/>
    <property type="molecule type" value="Genomic_DNA"/>
</dbReference>